<dbReference type="RefSeq" id="WP_183867737.1">
    <property type="nucleotide sequence ID" value="NZ_JACHCF010000006.1"/>
</dbReference>
<sequence>MMRRSTTTILSLLLFVLLSSFSPAKHGLLKPVISKSLSARFFGMSGPNIISANGGPYLIKVTGLPVSENGNSLFCGDKIQGEQYIVFPDAGGSADIEVYGSSFSNLRGSQRIWIEDQYGNTLESIYVFVTN</sequence>
<organism evidence="1 2">
    <name type="scientific">Pedobacter cryoconitis</name>
    <dbReference type="NCBI Taxonomy" id="188932"/>
    <lineage>
        <taxon>Bacteria</taxon>
        <taxon>Pseudomonadati</taxon>
        <taxon>Bacteroidota</taxon>
        <taxon>Sphingobacteriia</taxon>
        <taxon>Sphingobacteriales</taxon>
        <taxon>Sphingobacteriaceae</taxon>
        <taxon>Pedobacter</taxon>
    </lineage>
</organism>
<dbReference type="EMBL" id="JACHCF010000006">
    <property type="protein sequence ID" value="MBB5621792.1"/>
    <property type="molecule type" value="Genomic_DNA"/>
</dbReference>
<name>A0A7W8YU13_9SPHI</name>
<evidence type="ECO:0008006" key="3">
    <source>
        <dbReference type="Google" id="ProtNLM"/>
    </source>
</evidence>
<protein>
    <recommendedName>
        <fullName evidence="3">IPT/TIG domain-containing protein</fullName>
    </recommendedName>
</protein>
<evidence type="ECO:0000313" key="1">
    <source>
        <dbReference type="EMBL" id="MBB5621792.1"/>
    </source>
</evidence>
<evidence type="ECO:0000313" key="2">
    <source>
        <dbReference type="Proteomes" id="UP000537718"/>
    </source>
</evidence>
<comment type="caution">
    <text evidence="1">The sequence shown here is derived from an EMBL/GenBank/DDBJ whole genome shotgun (WGS) entry which is preliminary data.</text>
</comment>
<accession>A0A7W8YU13</accession>
<proteinExistence type="predicted"/>
<dbReference type="Proteomes" id="UP000537718">
    <property type="component" value="Unassembled WGS sequence"/>
</dbReference>
<gene>
    <name evidence="1" type="ORF">HDE69_002855</name>
</gene>
<dbReference type="AlphaFoldDB" id="A0A7W8YU13"/>
<reference evidence="1 2" key="1">
    <citation type="submission" date="2020-08" db="EMBL/GenBank/DDBJ databases">
        <title>Genomic Encyclopedia of Type Strains, Phase IV (KMG-V): Genome sequencing to study the core and pangenomes of soil and plant-associated prokaryotes.</title>
        <authorList>
            <person name="Whitman W."/>
        </authorList>
    </citation>
    <scope>NUCLEOTIDE SEQUENCE [LARGE SCALE GENOMIC DNA]</scope>
    <source>
        <strain evidence="1 2">MP7CTX6</strain>
    </source>
</reference>